<dbReference type="Pfam" id="PF12687">
    <property type="entry name" value="DUF3801"/>
    <property type="match status" value="1"/>
</dbReference>
<gene>
    <name evidence="1" type="ORF">CN585_30795</name>
</gene>
<protein>
    <submittedName>
        <fullName evidence="1">DUF3801 domain-containing protein</fullName>
    </submittedName>
</protein>
<name>A0A2A8GYW6_9BACI</name>
<dbReference type="RefSeq" id="WP_142951017.1">
    <property type="nucleotide sequence ID" value="NZ_NUBY01000389.1"/>
</dbReference>
<dbReference type="InterPro" id="IPR024234">
    <property type="entry name" value="DUF3801"/>
</dbReference>
<proteinExistence type="predicted"/>
<feature type="non-terminal residue" evidence="1">
    <location>
        <position position="107"/>
    </location>
</feature>
<dbReference type="EMBL" id="NUBY01000389">
    <property type="protein sequence ID" value="PEP84900.1"/>
    <property type="molecule type" value="Genomic_DNA"/>
</dbReference>
<evidence type="ECO:0000313" key="2">
    <source>
        <dbReference type="Proteomes" id="UP000220841"/>
    </source>
</evidence>
<evidence type="ECO:0000313" key="1">
    <source>
        <dbReference type="EMBL" id="PEP84900.1"/>
    </source>
</evidence>
<comment type="caution">
    <text evidence="1">The sequence shown here is derived from an EMBL/GenBank/DDBJ whole genome shotgun (WGS) entry which is preliminary data.</text>
</comment>
<sequence length="107" mass="12160">MAMVDENTKVAIEIVGETIKLSQQTLLFVLKALTGLLENREHAPENFILDEKDKVGKQKMNELIHKHQNNGGVVTLDENLTKQQLQDYQKELKKLGVDFSIVKNSKD</sequence>
<reference evidence="1 2" key="1">
    <citation type="submission" date="2017-09" db="EMBL/GenBank/DDBJ databases">
        <title>Large-scale bioinformatics analysis of Bacillus genomes uncovers conserved roles of natural products in bacterial physiology.</title>
        <authorList>
            <consortium name="Agbiome Team Llc"/>
            <person name="Bleich R.M."/>
            <person name="Grubbs K.J."/>
            <person name="Santa Maria K.C."/>
            <person name="Allen S.E."/>
            <person name="Farag S."/>
            <person name="Shank E.A."/>
            <person name="Bowers A."/>
        </authorList>
    </citation>
    <scope>NUCLEOTIDE SEQUENCE [LARGE SCALE GENOMIC DNA]</scope>
    <source>
        <strain evidence="1 2">AFS021349</strain>
    </source>
</reference>
<organism evidence="1 2">
    <name type="scientific">Bacillus toyonensis</name>
    <dbReference type="NCBI Taxonomy" id="155322"/>
    <lineage>
        <taxon>Bacteria</taxon>
        <taxon>Bacillati</taxon>
        <taxon>Bacillota</taxon>
        <taxon>Bacilli</taxon>
        <taxon>Bacillales</taxon>
        <taxon>Bacillaceae</taxon>
        <taxon>Bacillus</taxon>
        <taxon>Bacillus cereus group</taxon>
    </lineage>
</organism>
<dbReference type="Proteomes" id="UP000220841">
    <property type="component" value="Unassembled WGS sequence"/>
</dbReference>
<dbReference type="AlphaFoldDB" id="A0A2A8GYW6"/>
<accession>A0A2A8GYW6</accession>